<keyword evidence="7 10" id="KW-0028">Amino-acid biosynthesis</keyword>
<comment type="similarity">
    <text evidence="4 10">Belongs to the LeuD family. LeuD type 1 subfamily.</text>
</comment>
<dbReference type="HAMAP" id="MF_01031">
    <property type="entry name" value="LeuD_type1"/>
    <property type="match status" value="1"/>
</dbReference>
<evidence type="ECO:0000256" key="2">
    <source>
        <dbReference type="ARBA" id="ARBA00002695"/>
    </source>
</evidence>
<comment type="subunit">
    <text evidence="5 10">Heterodimer of LeuC and LeuD.</text>
</comment>
<evidence type="ECO:0000259" key="11">
    <source>
        <dbReference type="Pfam" id="PF00694"/>
    </source>
</evidence>
<comment type="pathway">
    <text evidence="3 10">Amino-acid biosynthesis; L-leucine biosynthesis; L-leucine from 3-methyl-2-oxobutanoate: step 2/4.</text>
</comment>
<evidence type="ECO:0000256" key="7">
    <source>
        <dbReference type="ARBA" id="ARBA00022605"/>
    </source>
</evidence>
<evidence type="ECO:0000256" key="5">
    <source>
        <dbReference type="ARBA" id="ARBA00011271"/>
    </source>
</evidence>
<dbReference type="SUPFAM" id="SSF52016">
    <property type="entry name" value="LeuD/IlvD-like"/>
    <property type="match status" value="1"/>
</dbReference>
<comment type="catalytic activity">
    <reaction evidence="1 10">
        <text>(2R,3S)-3-isopropylmalate = (2S)-2-isopropylmalate</text>
        <dbReference type="Rhea" id="RHEA:32287"/>
        <dbReference type="ChEBI" id="CHEBI:1178"/>
        <dbReference type="ChEBI" id="CHEBI:35121"/>
        <dbReference type="EC" id="4.2.1.33"/>
    </reaction>
</comment>
<reference evidence="12 13" key="1">
    <citation type="submission" date="2019-02" db="EMBL/GenBank/DDBJ databases">
        <title>Deep-cultivation of Planctomycetes and their phenomic and genomic characterization uncovers novel biology.</title>
        <authorList>
            <person name="Wiegand S."/>
            <person name="Jogler M."/>
            <person name="Boedeker C."/>
            <person name="Pinto D."/>
            <person name="Vollmers J."/>
            <person name="Rivas-Marin E."/>
            <person name="Kohn T."/>
            <person name="Peeters S.H."/>
            <person name="Heuer A."/>
            <person name="Rast P."/>
            <person name="Oberbeckmann S."/>
            <person name="Bunk B."/>
            <person name="Jeske O."/>
            <person name="Meyerdierks A."/>
            <person name="Storesund J.E."/>
            <person name="Kallscheuer N."/>
            <person name="Luecker S."/>
            <person name="Lage O.M."/>
            <person name="Pohl T."/>
            <person name="Merkel B.J."/>
            <person name="Hornburger P."/>
            <person name="Mueller R.-W."/>
            <person name="Bruemmer F."/>
            <person name="Labrenz M."/>
            <person name="Spormann A.M."/>
            <person name="Op Den Camp H."/>
            <person name="Overmann J."/>
            <person name="Amann R."/>
            <person name="Jetten M.S.M."/>
            <person name="Mascher T."/>
            <person name="Medema M.H."/>
            <person name="Devos D.P."/>
            <person name="Kaster A.-K."/>
            <person name="Ovreas L."/>
            <person name="Rohde M."/>
            <person name="Galperin M.Y."/>
            <person name="Jogler C."/>
        </authorList>
    </citation>
    <scope>NUCLEOTIDE SEQUENCE [LARGE SCALE GENOMIC DNA]</scope>
    <source>
        <strain evidence="12 13">Pla52o</strain>
    </source>
</reference>
<evidence type="ECO:0000256" key="10">
    <source>
        <dbReference type="HAMAP-Rule" id="MF_01031"/>
    </source>
</evidence>
<dbReference type="GO" id="GO:0009098">
    <property type="term" value="P:L-leucine biosynthetic process"/>
    <property type="evidence" value="ECO:0007669"/>
    <property type="project" value="UniProtKB-UniRule"/>
</dbReference>
<proteinExistence type="inferred from homology"/>
<dbReference type="InterPro" id="IPR033940">
    <property type="entry name" value="IPMI_Swivel"/>
</dbReference>
<dbReference type="CDD" id="cd01577">
    <property type="entry name" value="IPMI_Swivel"/>
    <property type="match status" value="1"/>
</dbReference>
<dbReference type="NCBIfam" id="NF002458">
    <property type="entry name" value="PRK01641.1"/>
    <property type="match status" value="1"/>
</dbReference>
<evidence type="ECO:0000256" key="8">
    <source>
        <dbReference type="ARBA" id="ARBA00023239"/>
    </source>
</evidence>
<sequence length="197" mass="22557">MQDFKVHSGKVVTMDRANVDTDQIIPKQFLKRIERTGFGQFLFFDWRFLDDGTTPNPEFELNQPEAQGASILITRQNFGNGSSREHAVWALNDYGFRSVIAPSFADIFFNNCFKNGVLPITLSEADVDELFKRAAEHPSYEITVNLETQTISDNLGFERRFEVDASRRHNMLNGLDDIALTLQHEDKISSYEAARSW</sequence>
<keyword evidence="8 10" id="KW-0456">Lyase</keyword>
<evidence type="ECO:0000256" key="6">
    <source>
        <dbReference type="ARBA" id="ARBA00022430"/>
    </source>
</evidence>
<evidence type="ECO:0000313" key="12">
    <source>
        <dbReference type="EMBL" id="TWU22139.1"/>
    </source>
</evidence>
<dbReference type="NCBIfam" id="TIGR00171">
    <property type="entry name" value="leuD"/>
    <property type="match status" value="1"/>
</dbReference>
<accession>A0A5C6CHD1</accession>
<dbReference type="PANTHER" id="PTHR43345:SF5">
    <property type="entry name" value="3-ISOPROPYLMALATE DEHYDRATASE SMALL SUBUNIT"/>
    <property type="match status" value="1"/>
</dbReference>
<dbReference type="OrthoDB" id="9777465at2"/>
<dbReference type="InterPro" id="IPR050075">
    <property type="entry name" value="LeuD"/>
</dbReference>
<evidence type="ECO:0000256" key="9">
    <source>
        <dbReference type="ARBA" id="ARBA00023304"/>
    </source>
</evidence>
<dbReference type="GO" id="GO:0003861">
    <property type="term" value="F:3-isopropylmalate dehydratase activity"/>
    <property type="evidence" value="ECO:0007669"/>
    <property type="project" value="UniProtKB-UniRule"/>
</dbReference>
<evidence type="ECO:0000256" key="1">
    <source>
        <dbReference type="ARBA" id="ARBA00000491"/>
    </source>
</evidence>
<dbReference type="Pfam" id="PF00694">
    <property type="entry name" value="Aconitase_C"/>
    <property type="match status" value="1"/>
</dbReference>
<feature type="domain" description="Aconitase A/isopropylmalate dehydratase small subunit swivel" evidence="11">
    <location>
        <begin position="1"/>
        <end position="124"/>
    </location>
</feature>
<gene>
    <name evidence="12" type="primary">leuD1</name>
    <name evidence="10" type="synonym">leuD</name>
    <name evidence="12" type="ORF">Pla52o_31870</name>
</gene>
<evidence type="ECO:0000313" key="13">
    <source>
        <dbReference type="Proteomes" id="UP000316304"/>
    </source>
</evidence>
<keyword evidence="13" id="KW-1185">Reference proteome</keyword>
<dbReference type="Gene3D" id="3.20.19.10">
    <property type="entry name" value="Aconitase, domain 4"/>
    <property type="match status" value="1"/>
</dbReference>
<protein>
    <recommendedName>
        <fullName evidence="10">3-isopropylmalate dehydratase small subunit</fullName>
        <ecNumber evidence="10">4.2.1.33</ecNumber>
    </recommendedName>
    <alternativeName>
        <fullName evidence="10">Alpha-IPM isomerase</fullName>
        <shortName evidence="10">IPMI</shortName>
    </alternativeName>
    <alternativeName>
        <fullName evidence="10">Isopropylmalate isomerase</fullName>
    </alternativeName>
</protein>
<organism evidence="12 13">
    <name type="scientific">Novipirellula galeiformis</name>
    <dbReference type="NCBI Taxonomy" id="2528004"/>
    <lineage>
        <taxon>Bacteria</taxon>
        <taxon>Pseudomonadati</taxon>
        <taxon>Planctomycetota</taxon>
        <taxon>Planctomycetia</taxon>
        <taxon>Pirellulales</taxon>
        <taxon>Pirellulaceae</taxon>
        <taxon>Novipirellula</taxon>
    </lineage>
</organism>
<dbReference type="PANTHER" id="PTHR43345">
    <property type="entry name" value="3-ISOPROPYLMALATE DEHYDRATASE SMALL SUBUNIT 2-RELATED-RELATED"/>
    <property type="match status" value="1"/>
</dbReference>
<dbReference type="UniPathway" id="UPA00048">
    <property type="reaction ID" value="UER00071"/>
</dbReference>
<dbReference type="EC" id="4.2.1.33" evidence="10"/>
<comment type="caution">
    <text evidence="12">The sequence shown here is derived from an EMBL/GenBank/DDBJ whole genome shotgun (WGS) entry which is preliminary data.</text>
</comment>
<dbReference type="RefSeq" id="WP_146595368.1">
    <property type="nucleotide sequence ID" value="NZ_SJPT01000005.1"/>
</dbReference>
<name>A0A5C6CHD1_9BACT</name>
<dbReference type="AlphaFoldDB" id="A0A5C6CHD1"/>
<keyword evidence="6 10" id="KW-0432">Leucine biosynthesis</keyword>
<dbReference type="EMBL" id="SJPT01000005">
    <property type="protein sequence ID" value="TWU22139.1"/>
    <property type="molecule type" value="Genomic_DNA"/>
</dbReference>
<dbReference type="FunFam" id="3.20.19.10:FF:000003">
    <property type="entry name" value="3-isopropylmalate dehydratase small subunit"/>
    <property type="match status" value="1"/>
</dbReference>
<dbReference type="Proteomes" id="UP000316304">
    <property type="component" value="Unassembled WGS sequence"/>
</dbReference>
<keyword evidence="9 10" id="KW-0100">Branched-chain amino acid biosynthesis</keyword>
<dbReference type="InterPro" id="IPR015928">
    <property type="entry name" value="Aconitase/3IPM_dehydase_swvl"/>
</dbReference>
<evidence type="ECO:0000256" key="4">
    <source>
        <dbReference type="ARBA" id="ARBA00009845"/>
    </source>
</evidence>
<dbReference type="InterPro" id="IPR000573">
    <property type="entry name" value="AconitaseA/IPMdHydase_ssu_swvl"/>
</dbReference>
<comment type="function">
    <text evidence="2 10">Catalyzes the isomerization between 2-isopropylmalate and 3-isopropylmalate, via the formation of 2-isopropylmaleate.</text>
</comment>
<dbReference type="GO" id="GO:0009316">
    <property type="term" value="C:3-isopropylmalate dehydratase complex"/>
    <property type="evidence" value="ECO:0007669"/>
    <property type="project" value="InterPro"/>
</dbReference>
<dbReference type="InterPro" id="IPR004431">
    <property type="entry name" value="3-IsopropMal_deHydase_ssu"/>
</dbReference>
<evidence type="ECO:0000256" key="3">
    <source>
        <dbReference type="ARBA" id="ARBA00004729"/>
    </source>
</evidence>